<evidence type="ECO:0000313" key="2">
    <source>
        <dbReference type="EMBL" id="XCG50705.1"/>
    </source>
</evidence>
<dbReference type="GO" id="GO:0006310">
    <property type="term" value="P:DNA recombination"/>
    <property type="evidence" value="ECO:0007669"/>
    <property type="project" value="UniProtKB-KW"/>
</dbReference>
<organism evidence="2">
    <name type="scientific">Mesorhizobium sp. WSM2240</name>
    <dbReference type="NCBI Taxonomy" id="3228851"/>
    <lineage>
        <taxon>Bacteria</taxon>
        <taxon>Pseudomonadati</taxon>
        <taxon>Pseudomonadota</taxon>
        <taxon>Alphaproteobacteria</taxon>
        <taxon>Hyphomicrobiales</taxon>
        <taxon>Phyllobacteriaceae</taxon>
        <taxon>Mesorhizobium</taxon>
    </lineage>
</organism>
<dbReference type="AlphaFoldDB" id="A0AAU8CV30"/>
<reference evidence="2" key="1">
    <citation type="submission" date="2024-06" db="EMBL/GenBank/DDBJ databases">
        <title>Mesorhizobium karijinii sp. nov., a symbiont of the iconic Swainsona formosa from arid Australia.</title>
        <authorList>
            <person name="Hill Y.J."/>
            <person name="Watkin E.L.J."/>
            <person name="O'Hara G.W."/>
            <person name="Terpolilli J."/>
            <person name="Tye M.L."/>
            <person name="Kohlmeier M.G."/>
        </authorList>
    </citation>
    <scope>NUCLEOTIDE SEQUENCE</scope>
    <source>
        <strain evidence="2">WSM2240</strain>
    </source>
</reference>
<dbReference type="InterPro" id="IPR013762">
    <property type="entry name" value="Integrase-like_cat_sf"/>
</dbReference>
<dbReference type="EMBL" id="CP159253">
    <property type="protein sequence ID" value="XCG50705.1"/>
    <property type="molecule type" value="Genomic_DNA"/>
</dbReference>
<keyword evidence="1" id="KW-0233">DNA recombination</keyword>
<evidence type="ECO:0008006" key="3">
    <source>
        <dbReference type="Google" id="ProtNLM"/>
    </source>
</evidence>
<sequence length="123" mass="14088">MEIDDLRFHDLRHEVTSRLFEAGLSIERVALVTGHRDWKCCDVIRTSSRRICTSTRRRVRRPKRNSCALLLTASDLLAYHFQNGGPGGSTSYTENQNVSGWFANPFPSYSLIWSGEPNDQKEE</sequence>
<dbReference type="GO" id="GO:0015074">
    <property type="term" value="P:DNA integration"/>
    <property type="evidence" value="ECO:0007669"/>
    <property type="project" value="InterPro"/>
</dbReference>
<proteinExistence type="predicted"/>
<dbReference type="Gene3D" id="1.10.443.10">
    <property type="entry name" value="Intergrase catalytic core"/>
    <property type="match status" value="1"/>
</dbReference>
<dbReference type="GO" id="GO:0003677">
    <property type="term" value="F:DNA binding"/>
    <property type="evidence" value="ECO:0007669"/>
    <property type="project" value="InterPro"/>
</dbReference>
<dbReference type="RefSeq" id="WP_353641770.1">
    <property type="nucleotide sequence ID" value="NZ_CP159253.1"/>
</dbReference>
<accession>A0AAU8CV30</accession>
<name>A0AAU8CV30_9HYPH</name>
<evidence type="ECO:0000256" key="1">
    <source>
        <dbReference type="ARBA" id="ARBA00023172"/>
    </source>
</evidence>
<protein>
    <recommendedName>
        <fullName evidence="3">Tyr recombinase domain-containing protein</fullName>
    </recommendedName>
</protein>
<dbReference type="InterPro" id="IPR011010">
    <property type="entry name" value="DNA_brk_join_enz"/>
</dbReference>
<gene>
    <name evidence="2" type="ORF">ABVK50_09610</name>
</gene>
<dbReference type="SUPFAM" id="SSF56349">
    <property type="entry name" value="DNA breaking-rejoining enzymes"/>
    <property type="match status" value="1"/>
</dbReference>